<organism evidence="2 3">
    <name type="scientific">Truepera radiovictrix (strain DSM 17093 / CIP 108686 / LMG 22925 / RQ-24)</name>
    <dbReference type="NCBI Taxonomy" id="649638"/>
    <lineage>
        <taxon>Bacteria</taxon>
        <taxon>Thermotogati</taxon>
        <taxon>Deinococcota</taxon>
        <taxon>Deinococci</taxon>
        <taxon>Trueperales</taxon>
        <taxon>Trueperaceae</taxon>
        <taxon>Truepera</taxon>
    </lineage>
</organism>
<dbReference type="NCBIfam" id="NF033573">
    <property type="entry name" value="transpos_IS200"/>
    <property type="match status" value="1"/>
</dbReference>
<dbReference type="Proteomes" id="UP000000379">
    <property type="component" value="Chromosome"/>
</dbReference>
<keyword evidence="3" id="KW-1185">Reference proteome</keyword>
<dbReference type="SUPFAM" id="SSF143422">
    <property type="entry name" value="Transposase IS200-like"/>
    <property type="match status" value="1"/>
</dbReference>
<dbReference type="EMBL" id="CP002049">
    <property type="protein sequence ID" value="ADI13834.1"/>
    <property type="molecule type" value="Genomic_DNA"/>
</dbReference>
<dbReference type="HOGENOM" id="CLU_101320_2_0_0"/>
<evidence type="ECO:0000313" key="2">
    <source>
        <dbReference type="EMBL" id="ADI13834.1"/>
    </source>
</evidence>
<evidence type="ECO:0000313" key="3">
    <source>
        <dbReference type="Proteomes" id="UP000000379"/>
    </source>
</evidence>
<dbReference type="GO" id="GO:0004803">
    <property type="term" value="F:transposase activity"/>
    <property type="evidence" value="ECO:0007669"/>
    <property type="project" value="InterPro"/>
</dbReference>
<protein>
    <submittedName>
        <fullName evidence="2">Transposase IS200-family protein</fullName>
    </submittedName>
</protein>
<dbReference type="GO" id="GO:0003677">
    <property type="term" value="F:DNA binding"/>
    <property type="evidence" value="ECO:0007669"/>
    <property type="project" value="InterPro"/>
</dbReference>
<dbReference type="InterPro" id="IPR036515">
    <property type="entry name" value="Transposase_17_sf"/>
</dbReference>
<evidence type="ECO:0000259" key="1">
    <source>
        <dbReference type="SMART" id="SM01321"/>
    </source>
</evidence>
<dbReference type="SMART" id="SM01321">
    <property type="entry name" value="Y1_Tnp"/>
    <property type="match status" value="1"/>
</dbReference>
<sequence>MTLERATRHSRHNLNYHLVFVPKYRRSVLKGPVAQRLEELFEHICKERDWVIHGLEIMPDHAHVFLSAPPKWSPSDIAKILKGASARWLLMDYPELRARGHLWTSAFYVGSAGSVSADIIGRYIAAQKSKQVD</sequence>
<dbReference type="InterPro" id="IPR002686">
    <property type="entry name" value="Transposase_17"/>
</dbReference>
<reference evidence="2 3" key="2">
    <citation type="journal article" date="2011" name="Stand. Genomic Sci.">
        <title>Complete genome sequence of Truepera radiovictrix type strain (RQ-24).</title>
        <authorList>
            <person name="Ivanova N."/>
            <person name="Rohde C."/>
            <person name="Munk C."/>
            <person name="Nolan M."/>
            <person name="Lucas S."/>
            <person name="Del Rio T.G."/>
            <person name="Tice H."/>
            <person name="Deshpande S."/>
            <person name="Cheng J.F."/>
            <person name="Tapia R."/>
            <person name="Han C."/>
            <person name="Goodwin L."/>
            <person name="Pitluck S."/>
            <person name="Liolios K."/>
            <person name="Mavromatis K."/>
            <person name="Mikhailova N."/>
            <person name="Pati A."/>
            <person name="Chen A."/>
            <person name="Palaniappan K."/>
            <person name="Land M."/>
            <person name="Hauser L."/>
            <person name="Chang Y.J."/>
            <person name="Jeffries C.D."/>
            <person name="Brambilla E."/>
            <person name="Rohde M."/>
            <person name="Goker M."/>
            <person name="Tindall B.J."/>
            <person name="Woyke T."/>
            <person name="Bristow J."/>
            <person name="Eisen J.A."/>
            <person name="Markowitz V."/>
            <person name="Hugenholtz P."/>
            <person name="Kyrpides N.C."/>
            <person name="Klenk H.P."/>
            <person name="Lapidus A."/>
        </authorList>
    </citation>
    <scope>NUCLEOTIDE SEQUENCE [LARGE SCALE GENOMIC DNA]</scope>
    <source>
        <strain evidence="3">DSM 17093 / CIP 108686 / LMG 22925 / RQ-24</strain>
    </source>
</reference>
<accession>D7CTH7</accession>
<dbReference type="eggNOG" id="COG1943">
    <property type="taxonomic scope" value="Bacteria"/>
</dbReference>
<dbReference type="PANTHER" id="PTHR33360">
    <property type="entry name" value="TRANSPOSASE FOR INSERTION SEQUENCE ELEMENT IS200"/>
    <property type="match status" value="1"/>
</dbReference>
<dbReference type="KEGG" id="tra:Trad_0698"/>
<feature type="domain" description="Transposase IS200-like" evidence="1">
    <location>
        <begin position="11"/>
        <end position="127"/>
    </location>
</feature>
<gene>
    <name evidence="2" type="ordered locus">Trad_0698</name>
</gene>
<dbReference type="Gene3D" id="3.30.70.1290">
    <property type="entry name" value="Transposase IS200-like"/>
    <property type="match status" value="1"/>
</dbReference>
<reference evidence="3" key="1">
    <citation type="submission" date="2010-05" db="EMBL/GenBank/DDBJ databases">
        <title>The complete genome of Truepera radiovictris DSM 17093.</title>
        <authorList>
            <consortium name="US DOE Joint Genome Institute (JGI-PGF)"/>
            <person name="Lucas S."/>
            <person name="Copeland A."/>
            <person name="Lapidus A."/>
            <person name="Glavina del Rio T."/>
            <person name="Dalin E."/>
            <person name="Tice H."/>
            <person name="Bruce D."/>
            <person name="Goodwin L."/>
            <person name="Pitluck S."/>
            <person name="Kyrpides N."/>
            <person name="Mavromatis K."/>
            <person name="Ovchinnikova G."/>
            <person name="Munk A.C."/>
            <person name="Detter J.C."/>
            <person name="Han C."/>
            <person name="Tapia R."/>
            <person name="Land M."/>
            <person name="Hauser L."/>
            <person name="Markowitz V."/>
            <person name="Cheng J.-F."/>
            <person name="Hugenholtz P."/>
            <person name="Woyke T."/>
            <person name="Wu D."/>
            <person name="Tindall B."/>
            <person name="Pomrenke H.G."/>
            <person name="Brambilla E."/>
            <person name="Klenk H.-P."/>
            <person name="Eisen J.A."/>
        </authorList>
    </citation>
    <scope>NUCLEOTIDE SEQUENCE [LARGE SCALE GENOMIC DNA]</scope>
    <source>
        <strain evidence="3">DSM 17093 / CIP 108686 / LMG 22925 / RQ-24</strain>
    </source>
</reference>
<dbReference type="RefSeq" id="WP_013177206.1">
    <property type="nucleotide sequence ID" value="NC_014221.1"/>
</dbReference>
<proteinExistence type="predicted"/>
<dbReference type="Pfam" id="PF01797">
    <property type="entry name" value="Y1_Tnp"/>
    <property type="match status" value="1"/>
</dbReference>
<dbReference type="STRING" id="649638.Trad_0698"/>
<name>D7CTH7_TRURR</name>
<dbReference type="PANTHER" id="PTHR33360:SF2">
    <property type="entry name" value="TRANSPOSASE FOR INSERTION SEQUENCE ELEMENT IS200"/>
    <property type="match status" value="1"/>
</dbReference>
<dbReference type="GO" id="GO:0006313">
    <property type="term" value="P:DNA transposition"/>
    <property type="evidence" value="ECO:0007669"/>
    <property type="project" value="InterPro"/>
</dbReference>
<dbReference type="AlphaFoldDB" id="D7CTH7"/>